<keyword evidence="3" id="KW-1185">Reference proteome</keyword>
<dbReference type="EMBL" id="LXQA010050200">
    <property type="protein sequence ID" value="MCI02795.1"/>
    <property type="molecule type" value="Genomic_DNA"/>
</dbReference>
<keyword evidence="1" id="KW-0472">Membrane</keyword>
<dbReference type="Proteomes" id="UP000265520">
    <property type="component" value="Unassembled WGS sequence"/>
</dbReference>
<keyword evidence="1" id="KW-0812">Transmembrane</keyword>
<reference evidence="2 3" key="1">
    <citation type="journal article" date="2018" name="Front. Plant Sci.">
        <title>Red Clover (Trifolium pratense) and Zigzag Clover (T. medium) - A Picture of Genomic Similarities and Differences.</title>
        <authorList>
            <person name="Dluhosova J."/>
            <person name="Istvanek J."/>
            <person name="Nedelnik J."/>
            <person name="Repkova J."/>
        </authorList>
    </citation>
    <scope>NUCLEOTIDE SEQUENCE [LARGE SCALE GENOMIC DNA]</scope>
    <source>
        <strain evidence="3">cv. 10/8</strain>
        <tissue evidence="2">Leaf</tissue>
    </source>
</reference>
<evidence type="ECO:0000313" key="3">
    <source>
        <dbReference type="Proteomes" id="UP000265520"/>
    </source>
</evidence>
<evidence type="ECO:0000313" key="2">
    <source>
        <dbReference type="EMBL" id="MCI02795.1"/>
    </source>
</evidence>
<evidence type="ECO:0000256" key="1">
    <source>
        <dbReference type="SAM" id="Phobius"/>
    </source>
</evidence>
<feature type="transmembrane region" description="Helical" evidence="1">
    <location>
        <begin position="35"/>
        <end position="59"/>
    </location>
</feature>
<protein>
    <submittedName>
        <fullName evidence="2">Uncharacterized protein</fullName>
    </submittedName>
</protein>
<organism evidence="2 3">
    <name type="scientific">Trifolium medium</name>
    <dbReference type="NCBI Taxonomy" id="97028"/>
    <lineage>
        <taxon>Eukaryota</taxon>
        <taxon>Viridiplantae</taxon>
        <taxon>Streptophyta</taxon>
        <taxon>Embryophyta</taxon>
        <taxon>Tracheophyta</taxon>
        <taxon>Spermatophyta</taxon>
        <taxon>Magnoliopsida</taxon>
        <taxon>eudicotyledons</taxon>
        <taxon>Gunneridae</taxon>
        <taxon>Pentapetalae</taxon>
        <taxon>rosids</taxon>
        <taxon>fabids</taxon>
        <taxon>Fabales</taxon>
        <taxon>Fabaceae</taxon>
        <taxon>Papilionoideae</taxon>
        <taxon>50 kb inversion clade</taxon>
        <taxon>NPAAA clade</taxon>
        <taxon>Hologalegina</taxon>
        <taxon>IRL clade</taxon>
        <taxon>Trifolieae</taxon>
        <taxon>Trifolium</taxon>
    </lineage>
</organism>
<accession>A0A392NWC9</accession>
<dbReference type="AlphaFoldDB" id="A0A392NWC9"/>
<sequence length="73" mass="7537">KAEDRVLPLCPAPCAGEAAPCAGEAAPCAVVVSRIGFLLAALCAGGAAPCAGHLIYMFYAAFCSRKREEKCDY</sequence>
<comment type="caution">
    <text evidence="2">The sequence shown here is derived from an EMBL/GenBank/DDBJ whole genome shotgun (WGS) entry which is preliminary data.</text>
</comment>
<keyword evidence="1" id="KW-1133">Transmembrane helix</keyword>
<proteinExistence type="predicted"/>
<feature type="non-terminal residue" evidence="2">
    <location>
        <position position="1"/>
    </location>
</feature>
<name>A0A392NWC9_9FABA</name>